<proteinExistence type="predicted"/>
<dbReference type="CDD" id="cd00519">
    <property type="entry name" value="Lipase_3"/>
    <property type="match status" value="1"/>
</dbReference>
<reference evidence="4" key="1">
    <citation type="submission" date="2021-06" db="EMBL/GenBank/DDBJ databases">
        <authorList>
            <person name="Kallberg Y."/>
            <person name="Tangrot J."/>
            <person name="Rosling A."/>
        </authorList>
    </citation>
    <scope>NUCLEOTIDE SEQUENCE</scope>
    <source>
        <strain evidence="4">FL966</strain>
    </source>
</reference>
<organism evidence="4 5">
    <name type="scientific">Cetraspora pellucida</name>
    <dbReference type="NCBI Taxonomy" id="1433469"/>
    <lineage>
        <taxon>Eukaryota</taxon>
        <taxon>Fungi</taxon>
        <taxon>Fungi incertae sedis</taxon>
        <taxon>Mucoromycota</taxon>
        <taxon>Glomeromycotina</taxon>
        <taxon>Glomeromycetes</taxon>
        <taxon>Diversisporales</taxon>
        <taxon>Gigasporaceae</taxon>
        <taxon>Cetraspora</taxon>
    </lineage>
</organism>
<comment type="caution">
    <text evidence="4">The sequence shown here is derived from an EMBL/GenBank/DDBJ whole genome shotgun (WGS) entry which is preliminary data.</text>
</comment>
<feature type="compositionally biased region" description="Polar residues" evidence="2">
    <location>
        <begin position="217"/>
        <end position="232"/>
    </location>
</feature>
<evidence type="ECO:0000256" key="2">
    <source>
        <dbReference type="SAM" id="MobiDB-lite"/>
    </source>
</evidence>
<dbReference type="PANTHER" id="PTHR45856:SF24">
    <property type="entry name" value="FUNGAL LIPASE-LIKE DOMAIN-CONTAINING PROTEIN"/>
    <property type="match status" value="1"/>
</dbReference>
<name>A0A9N9AT42_9GLOM</name>
<feature type="coiled-coil region" evidence="1">
    <location>
        <begin position="774"/>
        <end position="822"/>
    </location>
</feature>
<feature type="compositionally biased region" description="Basic and acidic residues" evidence="2">
    <location>
        <begin position="1434"/>
        <end position="1444"/>
    </location>
</feature>
<feature type="region of interest" description="Disordered" evidence="2">
    <location>
        <begin position="1418"/>
        <end position="1444"/>
    </location>
</feature>
<protein>
    <submittedName>
        <fullName evidence="4">16575_t:CDS:1</fullName>
    </submittedName>
</protein>
<evidence type="ECO:0000313" key="4">
    <source>
        <dbReference type="EMBL" id="CAG8541705.1"/>
    </source>
</evidence>
<feature type="compositionally biased region" description="Basic residues" evidence="2">
    <location>
        <begin position="1486"/>
        <end position="1497"/>
    </location>
</feature>
<dbReference type="OrthoDB" id="426718at2759"/>
<feature type="domain" description="Fungal lipase-type" evidence="3">
    <location>
        <begin position="1786"/>
        <end position="1944"/>
    </location>
</feature>
<feature type="compositionally biased region" description="Polar residues" evidence="2">
    <location>
        <begin position="144"/>
        <end position="153"/>
    </location>
</feature>
<dbReference type="Gene3D" id="3.40.50.1820">
    <property type="entry name" value="alpha/beta hydrolase"/>
    <property type="match status" value="1"/>
</dbReference>
<evidence type="ECO:0000256" key="1">
    <source>
        <dbReference type="SAM" id="Coils"/>
    </source>
</evidence>
<gene>
    <name evidence="4" type="ORF">CPELLU_LOCUS4330</name>
</gene>
<keyword evidence="1" id="KW-0175">Coiled coil</keyword>
<dbReference type="GO" id="GO:0006629">
    <property type="term" value="P:lipid metabolic process"/>
    <property type="evidence" value="ECO:0007669"/>
    <property type="project" value="InterPro"/>
</dbReference>
<feature type="region of interest" description="Disordered" evidence="2">
    <location>
        <begin position="1"/>
        <end position="232"/>
    </location>
</feature>
<feature type="compositionally biased region" description="Polar residues" evidence="2">
    <location>
        <begin position="182"/>
        <end position="203"/>
    </location>
</feature>
<feature type="compositionally biased region" description="Basic and acidic residues" evidence="2">
    <location>
        <begin position="81"/>
        <end position="105"/>
    </location>
</feature>
<dbReference type="InterPro" id="IPR029058">
    <property type="entry name" value="AB_hydrolase_fold"/>
</dbReference>
<feature type="compositionally biased region" description="Basic and acidic residues" evidence="2">
    <location>
        <begin position="53"/>
        <end position="69"/>
    </location>
</feature>
<feature type="compositionally biased region" description="Basic and acidic residues" evidence="2">
    <location>
        <begin position="17"/>
        <end position="26"/>
    </location>
</feature>
<dbReference type="PANTHER" id="PTHR45856">
    <property type="entry name" value="ALPHA/BETA-HYDROLASES SUPERFAMILY PROTEIN"/>
    <property type="match status" value="1"/>
</dbReference>
<dbReference type="Proteomes" id="UP000789759">
    <property type="component" value="Unassembled WGS sequence"/>
</dbReference>
<evidence type="ECO:0000313" key="5">
    <source>
        <dbReference type="Proteomes" id="UP000789759"/>
    </source>
</evidence>
<feature type="coiled-coil region" evidence="1">
    <location>
        <begin position="1123"/>
        <end position="1158"/>
    </location>
</feature>
<keyword evidence="5" id="KW-1185">Reference proteome</keyword>
<accession>A0A9N9AT42</accession>
<dbReference type="Pfam" id="PF01764">
    <property type="entry name" value="Lipase_3"/>
    <property type="match status" value="1"/>
</dbReference>
<sequence length="2058" mass="234800">MSKLQMINKVTPNASSDVKKPIERNKKLASTSETDLKKRVKVTKPTISSVGKKSPEFKKSLSNPDDAKKLLFRPDGTQKQVTEHDVTQLSEHAKTHLNVESENATKVRTSQVKPLVGIDVSKSSKPLINRNNPVTGTKKRPTSIKVSSSTSTDNKGKVSAESPMKSRHTTPAVNNKNKRRNSTSFGSPKEYSSNDSTTVSPRSASHKRTTFERTRQRSYTIPSSAAPNLTSISEIPKGHDFVTPFTSELTQQQVPTTPIGATRRVSNASSVTSEDSLFPLSPTFSSATSEGSYYRISRSSSMASENDYKFNSYYDELNDEIDNYVQNDYLNDDFTDEFDYDDKLMMDLSDSNSDLDDFFFGSEITSSDLYKKFKESKKSRKNSNPDVKKSKPLKTFVGSTKESSLNNVDSHDMNFDITFEYNKTHDDYEMISTWQEFITPEHEQYDPTNNFSVSNFNEDFENTISTVKSDKISSNNIYNSVKTIEKQTILNDKNDKNMAYNHDAKHDTNHEVDEIMRFALDDGNKIVNDSSFRKPRKSFGSREDFDKRIDEILDEILFDNDKKPQNSSVKIEESTRNVVQNELDKSSTLVESIEPCNVTNPNLNDDDEEIYCSDIDDEIEKLMKEIEQDEFELKTLEGSENDAPAVDKIEQRTASLEDDGINNIDHCIIDNHSALEITTHDGIQNNNMPPIVNYYNIVQDDALDLNAEQSMVQERITLNQEENAFTPDENVLTSDESALTPDNNALTSNESGLTQYESGLTQDGSALTQDGSTLTQYENVLTQYENALAQYENALTQDESSLTQYESMLAQYEIALTQYENALTRDDSALTQDESTLTQDDSALTQDESTSQTVKENMIVDEETVYENIQIETVLDNNDSDIQNKVNLEQCTIQEEIMVTRDKDSLFIEKDDIKQEQFQKIIDVNYNPMENDLFNLEIKQSTTQGDSIIIHDDNVLPSVGDQERMMEYPTQNYNGLETEQSIIHDQIEISNRKSFVNQVEIKVEYSECEKDYEITETLSKEVDRDVFKNETTLQDKDVEVPEVSSELPTEPSEDSITQKDHTNMIKTLDGIKADVFEVAEESVNIVEPHNITLENGESCDEQYNLDLQNKVRTIPLLENHIEKDKQIDELVDANNDIMESQENQFDKHESHKETVENTIEIIESIEPREECTHQQLVRLEDVFIEQERQYQYHTSKSEYDDGSAKLVAQIPSENVLDDVQDNAQDVQDNVQEDVQDDIQDNVQEEIQNNIQDNIQDSIQNSIQDSIQNSIQDSIQDNIQDSIQDNIQNNIQNNMQDEPTIILSRDADSQCEPNFKPNNIAEQVRLDDITKQVNSDIVDVKQSIDETMAGFVENVVHDNEMPSIMLVKNPPSVLYDSIKFDEQTESLVLTSHNIASASKNVDANLSVHTDQEIASPIIPTTQNEHDDMSTVNSSEDNKDNKINRECVIDTEQIKSQVDLDVTNSEKIKEPEYNEIPQFQTSSSDHPKKSKGKTPVRSFNKKKLIDDKKNSEIIQQDVLTLDTVGKKIKDSVNSPLLFRHQIDQSQSNLIQPIIAQHDCSRLVDLKATQPGTIPVGISSLPLVNQSMAYLMYYRRVVECLILTIIFDFTAPFFQPINFWLEYCCFPVLAIGLFYLEAGLNMLSWGLSRKQHQRNVIAHWEQLSFTNIPRQLSIGMESLNNPLVLSDQQECNFNLDRAEFLLYLSSVLYNRDDNMVHNAHETFTKLNARRKKPTDRELRTILNLLYDSENSIREQIDQFDLKFTSISELNHLGGCYAGMFWSEKNNFIVVAFRGTTTTSFAQMLTDTAFQRMDASPYLFGKVHEGYFKSLFGTNNANTCAALRMADTIRIKVAEINQKNNHPVNLWITGHSIGAAFATLFYAWLMKTPTKLDENCILRDAFTFASPPCVDNDFAAEFSYLANDPLNYGRNLWRIVADDDLIPKIPPTFEDQNVRRFTKKVEVLNNAHIGNEVRFFHDGRKPISRQQSLFGNNKLLEHGLKFDELKALLENDSSSLQKLISRPQRKLDFIEKSIPNCFLNHKSYRYFEVLEKSRRYFDLDNQ</sequence>
<dbReference type="InterPro" id="IPR002921">
    <property type="entry name" value="Fungal_lipase-type"/>
</dbReference>
<dbReference type="SUPFAM" id="SSF53474">
    <property type="entry name" value="alpha/beta-Hydrolases"/>
    <property type="match status" value="1"/>
</dbReference>
<feature type="compositionally biased region" description="Polar residues" evidence="2">
    <location>
        <begin position="121"/>
        <end position="135"/>
    </location>
</feature>
<feature type="coiled-coil region" evidence="1">
    <location>
        <begin position="612"/>
        <end position="639"/>
    </location>
</feature>
<evidence type="ECO:0000259" key="3">
    <source>
        <dbReference type="Pfam" id="PF01764"/>
    </source>
</evidence>
<dbReference type="InterPro" id="IPR051218">
    <property type="entry name" value="Sec_MonoDiacylglyc_Lipase"/>
</dbReference>
<dbReference type="EMBL" id="CAJVQA010002250">
    <property type="protein sequence ID" value="CAG8541705.1"/>
    <property type="molecule type" value="Genomic_DNA"/>
</dbReference>
<feature type="region of interest" description="Disordered" evidence="2">
    <location>
        <begin position="1460"/>
        <end position="1497"/>
    </location>
</feature>